<dbReference type="Proteomes" id="UP000789570">
    <property type="component" value="Unassembled WGS sequence"/>
</dbReference>
<evidence type="ECO:0000313" key="1">
    <source>
        <dbReference type="EMBL" id="CAG8681883.1"/>
    </source>
</evidence>
<evidence type="ECO:0000313" key="2">
    <source>
        <dbReference type="Proteomes" id="UP000789570"/>
    </source>
</evidence>
<sequence>MSQLKGDFWQGYDIQLNSQGKQYYKCKTCNKQWVKNTSQLLSHYNDYALQTLSANIIEIPTPSPKQTFKRQQMTINSFITKMTTTDQKELESLFAYAIYSTECKDIRTVTNYLLNEIQYFCLTTDGWSNINKDPIINYMITILKPIFYKSIPTKEERYSAENIAQGIKLTIEQADVDKFAVVITDNASNIKAA</sequence>
<gene>
    <name evidence="1" type="ORF">FCALED_LOCUS12543</name>
</gene>
<comment type="caution">
    <text evidence="1">The sequence shown here is derived from an EMBL/GenBank/DDBJ whole genome shotgun (WGS) entry which is preliminary data.</text>
</comment>
<name>A0A9N9HHT1_9GLOM</name>
<dbReference type="AlphaFoldDB" id="A0A9N9HHT1"/>
<proteinExistence type="predicted"/>
<dbReference type="EMBL" id="CAJVPQ010006202">
    <property type="protein sequence ID" value="CAG8681883.1"/>
    <property type="molecule type" value="Genomic_DNA"/>
</dbReference>
<organism evidence="1 2">
    <name type="scientific">Funneliformis caledonium</name>
    <dbReference type="NCBI Taxonomy" id="1117310"/>
    <lineage>
        <taxon>Eukaryota</taxon>
        <taxon>Fungi</taxon>
        <taxon>Fungi incertae sedis</taxon>
        <taxon>Mucoromycota</taxon>
        <taxon>Glomeromycotina</taxon>
        <taxon>Glomeromycetes</taxon>
        <taxon>Glomerales</taxon>
        <taxon>Glomeraceae</taxon>
        <taxon>Funneliformis</taxon>
    </lineage>
</organism>
<reference evidence="1" key="1">
    <citation type="submission" date="2021-06" db="EMBL/GenBank/DDBJ databases">
        <authorList>
            <person name="Kallberg Y."/>
            <person name="Tangrot J."/>
            <person name="Rosling A."/>
        </authorList>
    </citation>
    <scope>NUCLEOTIDE SEQUENCE</scope>
    <source>
        <strain evidence="1">UK204</strain>
    </source>
</reference>
<protein>
    <submittedName>
        <fullName evidence="1">14963_t:CDS:1</fullName>
    </submittedName>
</protein>
<dbReference type="OrthoDB" id="4951847at2759"/>
<accession>A0A9N9HHT1</accession>
<keyword evidence="2" id="KW-1185">Reference proteome</keyword>